<proteinExistence type="predicted"/>
<sequence length="141" mass="15364">MLLAPTMASPWDPWDALATDYPHVCVRYTPHLPAHMLGATDGSTIWLATDQTSSERRCTLAHELIHIELGHYNCQPAHVEQAVEAEAARRLVPLGRLQAALAWTACETEAAEALDVDVATLRTRVAGLTEAERAQIDQSAA</sequence>
<dbReference type="InterPro" id="IPR010359">
    <property type="entry name" value="IrrE_HExxH"/>
</dbReference>
<evidence type="ECO:0000259" key="1">
    <source>
        <dbReference type="Pfam" id="PF06114"/>
    </source>
</evidence>
<dbReference type="RefSeq" id="WP_179901445.1">
    <property type="nucleotide sequence ID" value="NZ_JACBXV010000233.1"/>
</dbReference>
<evidence type="ECO:0000313" key="3">
    <source>
        <dbReference type="Proteomes" id="UP000572528"/>
    </source>
</evidence>
<dbReference type="Pfam" id="PF06114">
    <property type="entry name" value="Peptidase_M78"/>
    <property type="match status" value="1"/>
</dbReference>
<gene>
    <name evidence="2" type="ORF">HZZ05_11955</name>
</gene>
<dbReference type="AlphaFoldDB" id="A0A853ELU1"/>
<name>A0A853ELU1_9ACTO</name>
<organism evidence="2 3">
    <name type="scientific">Actinomyces bowdenii</name>
    <dbReference type="NCBI Taxonomy" id="131109"/>
    <lineage>
        <taxon>Bacteria</taxon>
        <taxon>Bacillati</taxon>
        <taxon>Actinomycetota</taxon>
        <taxon>Actinomycetes</taxon>
        <taxon>Actinomycetales</taxon>
        <taxon>Actinomycetaceae</taxon>
        <taxon>Actinomyces</taxon>
    </lineage>
</organism>
<feature type="domain" description="IrrE N-terminal-like" evidence="1">
    <location>
        <begin position="42"/>
        <end position="101"/>
    </location>
</feature>
<reference evidence="2 3" key="1">
    <citation type="submission" date="2020-07" db="EMBL/GenBank/DDBJ databases">
        <title>MOT database genomes.</title>
        <authorList>
            <person name="Joseph S."/>
            <person name="Aduse-Opoku J."/>
            <person name="Hashim A."/>
            <person name="Wade W."/>
            <person name="Curtis M."/>
        </authorList>
    </citation>
    <scope>NUCLEOTIDE SEQUENCE [LARGE SCALE GENOMIC DNA]</scope>
    <source>
        <strain evidence="2 3">WMus004</strain>
    </source>
</reference>
<dbReference type="EMBL" id="JACBXV010000233">
    <property type="protein sequence ID" value="NYS70208.1"/>
    <property type="molecule type" value="Genomic_DNA"/>
</dbReference>
<accession>A0A853ELU1</accession>
<evidence type="ECO:0000313" key="2">
    <source>
        <dbReference type="EMBL" id="NYS70208.1"/>
    </source>
</evidence>
<protein>
    <submittedName>
        <fullName evidence="2">ImmA/IrrE family metallo-endopeptidase</fullName>
    </submittedName>
</protein>
<dbReference type="Proteomes" id="UP000572528">
    <property type="component" value="Unassembled WGS sequence"/>
</dbReference>
<comment type="caution">
    <text evidence="2">The sequence shown here is derived from an EMBL/GenBank/DDBJ whole genome shotgun (WGS) entry which is preliminary data.</text>
</comment>